<protein>
    <submittedName>
        <fullName evidence="1">Uncharacterized protein</fullName>
    </submittedName>
</protein>
<dbReference type="EMBL" id="MBFS01001229">
    <property type="protein sequence ID" value="PVV01270.1"/>
    <property type="molecule type" value="Genomic_DNA"/>
</dbReference>
<evidence type="ECO:0000313" key="2">
    <source>
        <dbReference type="Proteomes" id="UP000245609"/>
    </source>
</evidence>
<reference evidence="1 2" key="1">
    <citation type="journal article" date="2018" name="MBio">
        <title>Comparative Genomics Reveals the Core Gene Toolbox for the Fungus-Insect Symbiosis.</title>
        <authorList>
            <person name="Wang Y."/>
            <person name="Stata M."/>
            <person name="Wang W."/>
            <person name="Stajich J.E."/>
            <person name="White M.M."/>
            <person name="Moncalvo J.M."/>
        </authorList>
    </citation>
    <scope>NUCLEOTIDE SEQUENCE [LARGE SCALE GENOMIC DNA]</scope>
    <source>
        <strain evidence="1 2">SC-DP-2</strain>
    </source>
</reference>
<dbReference type="OrthoDB" id="2419400at2759"/>
<dbReference type="Proteomes" id="UP000245609">
    <property type="component" value="Unassembled WGS sequence"/>
</dbReference>
<accession>A0A2T9Z9M6</accession>
<dbReference type="AlphaFoldDB" id="A0A2T9Z9M6"/>
<evidence type="ECO:0000313" key="1">
    <source>
        <dbReference type="EMBL" id="PVV01270.1"/>
    </source>
</evidence>
<dbReference type="STRING" id="133381.A0A2T9Z9M6"/>
<sequence length="70" mass="7807">MFEIFTKDVNEQDPPNNNKKLLARRNFASFAEDPAIGAFHVSIHVQKDTNDGTKSYSCTIPPLLISNSLV</sequence>
<organism evidence="1 2">
    <name type="scientific">Smittium megazygosporum</name>
    <dbReference type="NCBI Taxonomy" id="133381"/>
    <lineage>
        <taxon>Eukaryota</taxon>
        <taxon>Fungi</taxon>
        <taxon>Fungi incertae sedis</taxon>
        <taxon>Zoopagomycota</taxon>
        <taxon>Kickxellomycotina</taxon>
        <taxon>Harpellomycetes</taxon>
        <taxon>Harpellales</taxon>
        <taxon>Legeriomycetaceae</taxon>
        <taxon>Smittium</taxon>
    </lineage>
</organism>
<keyword evidence="2" id="KW-1185">Reference proteome</keyword>
<gene>
    <name evidence="1" type="ORF">BB560_004321</name>
</gene>
<comment type="caution">
    <text evidence="1">The sequence shown here is derived from an EMBL/GenBank/DDBJ whole genome shotgun (WGS) entry which is preliminary data.</text>
</comment>
<proteinExistence type="predicted"/>
<name>A0A2T9Z9M6_9FUNG</name>